<evidence type="ECO:0000313" key="1">
    <source>
        <dbReference type="EMBL" id="CAJ1076484.1"/>
    </source>
</evidence>
<keyword evidence="2" id="KW-1185">Reference proteome</keyword>
<organism evidence="1 2">
    <name type="scientific">Xyrichtys novacula</name>
    <name type="common">Pearly razorfish</name>
    <name type="synonym">Hemipteronotus novacula</name>
    <dbReference type="NCBI Taxonomy" id="13765"/>
    <lineage>
        <taxon>Eukaryota</taxon>
        <taxon>Metazoa</taxon>
        <taxon>Chordata</taxon>
        <taxon>Craniata</taxon>
        <taxon>Vertebrata</taxon>
        <taxon>Euteleostomi</taxon>
        <taxon>Actinopterygii</taxon>
        <taxon>Neopterygii</taxon>
        <taxon>Teleostei</taxon>
        <taxon>Neoteleostei</taxon>
        <taxon>Acanthomorphata</taxon>
        <taxon>Eupercaria</taxon>
        <taxon>Labriformes</taxon>
        <taxon>Labridae</taxon>
        <taxon>Xyrichtys</taxon>
    </lineage>
</organism>
<reference evidence="1" key="1">
    <citation type="submission" date="2023-08" db="EMBL/GenBank/DDBJ databases">
        <authorList>
            <person name="Alioto T."/>
            <person name="Alioto T."/>
            <person name="Gomez Garrido J."/>
        </authorList>
    </citation>
    <scope>NUCLEOTIDE SEQUENCE</scope>
</reference>
<accession>A0AAV1GTN9</accession>
<protein>
    <submittedName>
        <fullName evidence="1">Uncharacterized protein LOC115579693</fullName>
    </submittedName>
</protein>
<sequence length="351" mass="40297">MYTLALGQLNVEGQKVDIFLNTDELPPVLIGNRQQHIMTRCQSISGVFKAPTLLNNNLADVLQCLSAEVNYALLIMSSMYIAVFQDRHRRYGYFDPHSRQPDGLPSGFGSGTAVVFIFTHLSDLITKLVTLFRAVGSGPNASFELTPVQFQTVDELSGGENLPHVESNADVVPVAGQQELHMSSLPRAESEVTSPIKSNCITMPNLSKSNKQERIKLKRRVLKGEKKVAVDKNAKQRERYAKDKSYQQCKKSWIVDQYRQDPEFKQRRRSYYNRYCADNVEIKQRQRSYHKKCYQSDVEFKQRQRSYVKNGYQSDAEFKQRQRLYIKTVTKVMQSSNRDKCPTLTADTQMI</sequence>
<gene>
    <name evidence="1" type="ORF">XNOV1_A007352</name>
</gene>
<evidence type="ECO:0000313" key="2">
    <source>
        <dbReference type="Proteomes" id="UP001178508"/>
    </source>
</evidence>
<dbReference type="Proteomes" id="UP001178508">
    <property type="component" value="Chromosome 16"/>
</dbReference>
<dbReference type="EMBL" id="OY660879">
    <property type="protein sequence ID" value="CAJ1076484.1"/>
    <property type="molecule type" value="Genomic_DNA"/>
</dbReference>
<proteinExistence type="predicted"/>
<name>A0AAV1GTN9_XYRNO</name>
<dbReference type="Gene3D" id="3.90.70.120">
    <property type="match status" value="1"/>
</dbReference>
<dbReference type="AlphaFoldDB" id="A0AAV1GTN9"/>